<evidence type="ECO:0000256" key="3">
    <source>
        <dbReference type="SAM" id="MobiDB-lite"/>
    </source>
</evidence>
<feature type="compositionally biased region" description="Basic and acidic residues" evidence="3">
    <location>
        <begin position="1"/>
        <end position="12"/>
    </location>
</feature>
<evidence type="ECO:0000313" key="5">
    <source>
        <dbReference type="Proteomes" id="UP001497472"/>
    </source>
</evidence>
<feature type="coiled-coil region" evidence="2">
    <location>
        <begin position="86"/>
        <end position="177"/>
    </location>
</feature>
<sequence>MEVKEAVSKENTGEPVKTNNAEDKPPPIHEHPKKSKKGDRLNQDDKNLEQFMKSLNTLPNSEDKLSFVCKKYVQAADENKKMQFFIKQSEKRYTLLVKEKDQLQHEYNKTILVKSKLENLCRELQKHNKAIKEESLIKIREEEERRKETQAKFQNTLSEINALLQQNNEKNAKLRDDNISMTEKFKSVVQQYQLREQQVDKMAKQMSLESQLSDAKLQKAALEHQAEKERLLAEAEQMKVTLAQYRAKIMELQGTETALKGQLSVYTDKYDEFQNALVKSNQVFGGFKEQMEKMSKKIQKLEKESLSWKKRWETSQTALLDMCGERQASEERAAAANRHLHHMQGLCRTLQAERTVLFNTLKEHNIERPPMPAPTPAPPAPPPIQTASDAKVDAMAANCAQLRQSLAHLQSQLNTISNKQEKEESPKPETKKKSKSKKKDKAQKAAENVVITNENTEKLEANANIEKTENSETNKAKINEIEEIHNQKPESTTESPDEKIDNKTMENLIQAINMANINLCDLEVVNDDNKTVIQPNAVDGNTDTNIIDVNSVTNGEVTDSGDNKIENTNSINVSAQDKEMKENQINTSEKEIENSGEIIEGK</sequence>
<evidence type="ECO:0000256" key="2">
    <source>
        <dbReference type="SAM" id="Coils"/>
    </source>
</evidence>
<feature type="region of interest" description="Disordered" evidence="3">
    <location>
        <begin position="578"/>
        <end position="602"/>
    </location>
</feature>
<keyword evidence="5" id="KW-1185">Reference proteome</keyword>
<comment type="caution">
    <text evidence="4">The sequence shown here is derived from an EMBL/GenBank/DDBJ whole genome shotgun (WGS) entry which is preliminary data.</text>
</comment>
<evidence type="ECO:0000313" key="4">
    <source>
        <dbReference type="EMBL" id="CAK1545782.1"/>
    </source>
</evidence>
<dbReference type="EMBL" id="CAVLEF010000007">
    <property type="protein sequence ID" value="CAK1545782.1"/>
    <property type="molecule type" value="Genomic_DNA"/>
</dbReference>
<dbReference type="AlphaFoldDB" id="A0AAV1JB60"/>
<dbReference type="PANTHER" id="PTHR16127">
    <property type="entry name" value="TAXILIN"/>
    <property type="match status" value="1"/>
</dbReference>
<dbReference type="InterPro" id="IPR026183">
    <property type="entry name" value="Taxilin_fam"/>
</dbReference>
<organism evidence="4 5">
    <name type="scientific">Leptosia nina</name>
    <dbReference type="NCBI Taxonomy" id="320188"/>
    <lineage>
        <taxon>Eukaryota</taxon>
        <taxon>Metazoa</taxon>
        <taxon>Ecdysozoa</taxon>
        <taxon>Arthropoda</taxon>
        <taxon>Hexapoda</taxon>
        <taxon>Insecta</taxon>
        <taxon>Pterygota</taxon>
        <taxon>Neoptera</taxon>
        <taxon>Endopterygota</taxon>
        <taxon>Lepidoptera</taxon>
        <taxon>Glossata</taxon>
        <taxon>Ditrysia</taxon>
        <taxon>Papilionoidea</taxon>
        <taxon>Pieridae</taxon>
        <taxon>Pierinae</taxon>
        <taxon>Leptosia</taxon>
    </lineage>
</organism>
<feature type="compositionally biased region" description="Basic and acidic residues" evidence="3">
    <location>
        <begin position="20"/>
        <end position="30"/>
    </location>
</feature>
<evidence type="ECO:0008006" key="6">
    <source>
        <dbReference type="Google" id="ProtNLM"/>
    </source>
</evidence>
<feature type="region of interest" description="Disordered" evidence="3">
    <location>
        <begin position="1"/>
        <end position="45"/>
    </location>
</feature>
<protein>
    <recommendedName>
        <fullName evidence="6">Alpha-taxilin</fullName>
    </recommendedName>
</protein>
<feature type="coiled-coil region" evidence="2">
    <location>
        <begin position="284"/>
        <end position="311"/>
    </location>
</feature>
<dbReference type="PANTHER" id="PTHR16127:SF13">
    <property type="entry name" value="GH01188P"/>
    <property type="match status" value="1"/>
</dbReference>
<feature type="compositionally biased region" description="Basic and acidic residues" evidence="3">
    <location>
        <begin position="419"/>
        <end position="431"/>
    </location>
</feature>
<keyword evidence="2" id="KW-0175">Coiled coil</keyword>
<feature type="compositionally biased region" description="Basic residues" evidence="3">
    <location>
        <begin position="432"/>
        <end position="441"/>
    </location>
</feature>
<reference evidence="4 5" key="1">
    <citation type="submission" date="2023-11" db="EMBL/GenBank/DDBJ databases">
        <authorList>
            <person name="Okamura Y."/>
        </authorList>
    </citation>
    <scope>NUCLEOTIDE SEQUENCE [LARGE SCALE GENOMIC DNA]</scope>
</reference>
<comment type="similarity">
    <text evidence="1">Belongs to the taxilin family.</text>
</comment>
<name>A0AAV1JB60_9NEOP</name>
<gene>
    <name evidence="4" type="ORF">LNINA_LOCUS5399</name>
</gene>
<proteinExistence type="inferred from homology"/>
<accession>A0AAV1JB60</accession>
<feature type="region of interest" description="Disordered" evidence="3">
    <location>
        <begin position="416"/>
        <end position="448"/>
    </location>
</feature>
<feature type="compositionally biased region" description="Pro residues" evidence="3">
    <location>
        <begin position="369"/>
        <end position="384"/>
    </location>
</feature>
<evidence type="ECO:0000256" key="1">
    <source>
        <dbReference type="ARBA" id="ARBA00009550"/>
    </source>
</evidence>
<feature type="region of interest" description="Disordered" evidence="3">
    <location>
        <begin position="365"/>
        <end position="392"/>
    </location>
</feature>
<dbReference type="Pfam" id="PF09728">
    <property type="entry name" value="Taxilin"/>
    <property type="match status" value="1"/>
</dbReference>
<dbReference type="Proteomes" id="UP001497472">
    <property type="component" value="Unassembled WGS sequence"/>
</dbReference>
<feature type="coiled-coil region" evidence="2">
    <location>
        <begin position="205"/>
        <end position="255"/>
    </location>
</feature>
<dbReference type="GO" id="GO:0019905">
    <property type="term" value="F:syntaxin binding"/>
    <property type="evidence" value="ECO:0007669"/>
    <property type="project" value="InterPro"/>
</dbReference>